<protein>
    <recommendedName>
        <fullName evidence="2">GIT Spa2 homology (SHD) domain-containing protein</fullName>
    </recommendedName>
</protein>
<feature type="compositionally biased region" description="Polar residues" evidence="1">
    <location>
        <begin position="198"/>
        <end position="214"/>
    </location>
</feature>
<evidence type="ECO:0000256" key="1">
    <source>
        <dbReference type="SAM" id="MobiDB-lite"/>
    </source>
</evidence>
<dbReference type="InParanoid" id="A0A067P825"/>
<feature type="compositionally biased region" description="Polar residues" evidence="1">
    <location>
        <begin position="147"/>
        <end position="160"/>
    </location>
</feature>
<feature type="domain" description="GIT Spa2 homology (SHD)" evidence="2">
    <location>
        <begin position="63"/>
        <end position="93"/>
    </location>
</feature>
<dbReference type="SMART" id="SM00555">
    <property type="entry name" value="GIT"/>
    <property type="match status" value="2"/>
</dbReference>
<dbReference type="GO" id="GO:0007121">
    <property type="term" value="P:bipolar cellular bud site selection"/>
    <property type="evidence" value="ECO:0007669"/>
    <property type="project" value="TreeGrafter"/>
</dbReference>
<dbReference type="InterPro" id="IPR013724">
    <property type="entry name" value="GIT_SHD"/>
</dbReference>
<dbReference type="GO" id="GO:0005934">
    <property type="term" value="C:cellular bud tip"/>
    <property type="evidence" value="ECO:0007669"/>
    <property type="project" value="TreeGrafter"/>
</dbReference>
<proteinExistence type="predicted"/>
<dbReference type="Pfam" id="PF08518">
    <property type="entry name" value="GIT_SHD"/>
    <property type="match status" value="2"/>
</dbReference>
<dbReference type="VEuPathDB" id="FungiDB:PLEOSDRAFT_153725"/>
<dbReference type="PANTHER" id="PTHR21601:SF0">
    <property type="entry name" value="PROTEIN SPA2-RELATED"/>
    <property type="match status" value="1"/>
</dbReference>
<dbReference type="GO" id="GO:0000131">
    <property type="term" value="C:incipient cellular bud site"/>
    <property type="evidence" value="ECO:0007669"/>
    <property type="project" value="TreeGrafter"/>
</dbReference>
<organism evidence="3 4">
    <name type="scientific">Pleurotus ostreatus (strain PC15)</name>
    <name type="common">Oyster mushroom</name>
    <dbReference type="NCBI Taxonomy" id="1137138"/>
    <lineage>
        <taxon>Eukaryota</taxon>
        <taxon>Fungi</taxon>
        <taxon>Dikarya</taxon>
        <taxon>Basidiomycota</taxon>
        <taxon>Agaricomycotina</taxon>
        <taxon>Agaricomycetes</taxon>
        <taxon>Agaricomycetidae</taxon>
        <taxon>Agaricales</taxon>
        <taxon>Pleurotineae</taxon>
        <taxon>Pleurotaceae</taxon>
        <taxon>Pleurotus</taxon>
    </lineage>
</organism>
<feature type="compositionally biased region" description="Polar residues" evidence="1">
    <location>
        <begin position="174"/>
        <end position="190"/>
    </location>
</feature>
<dbReference type="HOGENOM" id="CLU_609903_0_0_1"/>
<sequence length="449" mass="49063">MSRRYAGLRSPAYQVEKLSAADLVPTTTEFTEERAILQLRRNELGETLAGCLTLFVPGSRIKVRAPLEKLSTQQLLELSGDVYDEVVRRKYNLVHALNLREGFHPKRNQTRQRLALLSSSKFQDLCGDVHFEIGRRYPEFQHESMAIGQSSSRPTPGSHSHSVHHNAPDATPSRAGSPSEDQVGNSTSNWYDRRLPTYESSLSTPMPSTGSVPTHSARGERDFALSERRVSLHSPSRGGDPMNTTVTRSLPITPTFSSGERPEHKGKRGALVRAFLDGDLDAVLLMWEDHEGRIRHLEDQLARADGDDAGIPDWYGVGPVIPPQPPKAISMHLAFQVAERDVNVDAPGIPGWKPIYGVGPAIPSQTSESDTNAPGIPGWKPMHGVGPVVPSKHVERDEGNAGIPNWKPWYGVGPVVPSQTVESDAGIPGWKPVYCVGPIVTASPTPAHD</sequence>
<evidence type="ECO:0000313" key="3">
    <source>
        <dbReference type="EMBL" id="KDQ32592.1"/>
    </source>
</evidence>
<name>A0A067P825_PLEO1</name>
<dbReference type="GO" id="GO:0005826">
    <property type="term" value="C:actomyosin contractile ring"/>
    <property type="evidence" value="ECO:0007669"/>
    <property type="project" value="TreeGrafter"/>
</dbReference>
<feature type="compositionally biased region" description="Basic and acidic residues" evidence="1">
    <location>
        <begin position="217"/>
        <end position="230"/>
    </location>
</feature>
<dbReference type="EMBL" id="KL198004">
    <property type="protein sequence ID" value="KDQ32592.1"/>
    <property type="molecule type" value="Genomic_DNA"/>
</dbReference>
<gene>
    <name evidence="3" type="ORF">PLEOSDRAFT_153725</name>
</gene>
<feature type="compositionally biased region" description="Polar residues" evidence="1">
    <location>
        <begin position="242"/>
        <end position="258"/>
    </location>
</feature>
<accession>A0A067P825</accession>
<reference evidence="4" key="1">
    <citation type="journal article" date="2014" name="Proc. Natl. Acad. Sci. U.S.A.">
        <title>Extensive sampling of basidiomycete genomes demonstrates inadequacy of the white-rot/brown-rot paradigm for wood decay fungi.</title>
        <authorList>
            <person name="Riley R."/>
            <person name="Salamov A.A."/>
            <person name="Brown D.W."/>
            <person name="Nagy L.G."/>
            <person name="Floudas D."/>
            <person name="Held B.W."/>
            <person name="Levasseur A."/>
            <person name="Lombard V."/>
            <person name="Morin E."/>
            <person name="Otillar R."/>
            <person name="Lindquist E.A."/>
            <person name="Sun H."/>
            <person name="LaButti K.M."/>
            <person name="Schmutz J."/>
            <person name="Jabbour D."/>
            <person name="Luo H."/>
            <person name="Baker S.E."/>
            <person name="Pisabarro A.G."/>
            <person name="Walton J.D."/>
            <person name="Blanchette R.A."/>
            <person name="Henrissat B."/>
            <person name="Martin F."/>
            <person name="Cullen D."/>
            <person name="Hibbett D.S."/>
            <person name="Grigoriev I.V."/>
        </authorList>
    </citation>
    <scope>NUCLEOTIDE SEQUENCE [LARGE SCALE GENOMIC DNA]</scope>
    <source>
        <strain evidence="4">PC15</strain>
    </source>
</reference>
<feature type="region of interest" description="Disordered" evidence="1">
    <location>
        <begin position="145"/>
        <end position="266"/>
    </location>
</feature>
<dbReference type="GO" id="GO:0005078">
    <property type="term" value="F:MAP-kinase scaffold activity"/>
    <property type="evidence" value="ECO:0007669"/>
    <property type="project" value="TreeGrafter"/>
</dbReference>
<dbReference type="PANTHER" id="PTHR21601">
    <property type="entry name" value="SPA2 PROTEIN"/>
    <property type="match status" value="1"/>
</dbReference>
<feature type="domain" description="GIT Spa2 homology (SHD)" evidence="2">
    <location>
        <begin position="110"/>
        <end position="140"/>
    </location>
</feature>
<dbReference type="GO" id="GO:0005935">
    <property type="term" value="C:cellular bud neck"/>
    <property type="evidence" value="ECO:0007669"/>
    <property type="project" value="TreeGrafter"/>
</dbReference>
<evidence type="ECO:0000259" key="2">
    <source>
        <dbReference type="SMART" id="SM00555"/>
    </source>
</evidence>
<dbReference type="Proteomes" id="UP000027073">
    <property type="component" value="Unassembled WGS sequence"/>
</dbReference>
<dbReference type="GO" id="GO:1902716">
    <property type="term" value="C:cell cortex of growing cell tip"/>
    <property type="evidence" value="ECO:0007669"/>
    <property type="project" value="TreeGrafter"/>
</dbReference>
<evidence type="ECO:0000313" key="4">
    <source>
        <dbReference type="Proteomes" id="UP000027073"/>
    </source>
</evidence>
<dbReference type="STRING" id="1137138.A0A067P825"/>
<dbReference type="GO" id="GO:0043332">
    <property type="term" value="C:mating projection tip"/>
    <property type="evidence" value="ECO:0007669"/>
    <property type="project" value="TreeGrafter"/>
</dbReference>
<dbReference type="GO" id="GO:0036267">
    <property type="term" value="P:invasive filamentous growth"/>
    <property type="evidence" value="ECO:0007669"/>
    <property type="project" value="TreeGrafter"/>
</dbReference>
<dbReference type="GO" id="GO:0007124">
    <property type="term" value="P:pseudohyphal growth"/>
    <property type="evidence" value="ECO:0007669"/>
    <property type="project" value="TreeGrafter"/>
</dbReference>
<dbReference type="AlphaFoldDB" id="A0A067P825"/>
<dbReference type="InterPro" id="IPR039892">
    <property type="entry name" value="Spa2/Sph1"/>
</dbReference>